<dbReference type="GO" id="GO:0003723">
    <property type="term" value="F:RNA binding"/>
    <property type="evidence" value="ECO:0007669"/>
    <property type="project" value="UniProtKB-UniRule"/>
</dbReference>
<sequence>MMHPQPAAQPVNDDMLKQSRNVYVASLPLSFDDQQLMDLFSPYGRIVSARIMRAKKSHASKGYGFVMFHEVNSAEKSIEGLHGRIVDGSRIQVRRANADASMTFNKVLHTAVGLHRTPPKQSNSSTSALQCTSPDASVQHLLYSAALSQAATGLYAAQPPTSPYAIVAPRTYQGQNPTPVAINQSYGAIMNSHVLQASNGGIGAPYLSHMQPHQVPVQAVQQQQQPVYVVLLPNGQHIIPPNQFSM</sequence>
<evidence type="ECO:0000313" key="5">
    <source>
        <dbReference type="Proteomes" id="UP000419144"/>
    </source>
</evidence>
<protein>
    <submittedName>
        <fullName evidence="4">RNA-binding protein 5-like protein</fullName>
    </submittedName>
</protein>
<dbReference type="Gene3D" id="3.30.70.330">
    <property type="match status" value="1"/>
</dbReference>
<dbReference type="Pfam" id="PF00076">
    <property type="entry name" value="RRM_1"/>
    <property type="match status" value="1"/>
</dbReference>
<organism evidence="4 5">
    <name type="scientific">Leishmania tarentolae</name>
    <name type="common">Sauroleishmania tarentolae</name>
    <dbReference type="NCBI Taxonomy" id="5689"/>
    <lineage>
        <taxon>Eukaryota</taxon>
        <taxon>Discoba</taxon>
        <taxon>Euglenozoa</taxon>
        <taxon>Kinetoplastea</taxon>
        <taxon>Metakinetoplastina</taxon>
        <taxon>Trypanosomatida</taxon>
        <taxon>Trypanosomatidae</taxon>
        <taxon>Leishmaniinae</taxon>
        <taxon>Leishmania</taxon>
        <taxon>lizard Leishmania</taxon>
    </lineage>
</organism>
<dbReference type="Proteomes" id="UP000419144">
    <property type="component" value="Unassembled WGS sequence"/>
</dbReference>
<dbReference type="AlphaFoldDB" id="A0A640KFH2"/>
<evidence type="ECO:0000256" key="1">
    <source>
        <dbReference type="ARBA" id="ARBA00022884"/>
    </source>
</evidence>
<dbReference type="InterPro" id="IPR035979">
    <property type="entry name" value="RBD_domain_sf"/>
</dbReference>
<dbReference type="SMART" id="SM00360">
    <property type="entry name" value="RRM"/>
    <property type="match status" value="1"/>
</dbReference>
<evidence type="ECO:0000313" key="4">
    <source>
        <dbReference type="EMBL" id="GET86249.1"/>
    </source>
</evidence>
<reference evidence="4" key="1">
    <citation type="submission" date="2019-11" db="EMBL/GenBank/DDBJ databases">
        <title>Leishmania tarentolae CDS.</title>
        <authorList>
            <person name="Goto Y."/>
            <person name="Yamagishi J."/>
        </authorList>
    </citation>
    <scope>NUCLEOTIDE SEQUENCE [LARGE SCALE GENOMIC DNA]</scope>
    <source>
        <strain evidence="4">Parrot Tar II</strain>
    </source>
</reference>
<dbReference type="PROSITE" id="PS50102">
    <property type="entry name" value="RRM"/>
    <property type="match status" value="1"/>
</dbReference>
<evidence type="ECO:0000259" key="3">
    <source>
        <dbReference type="PROSITE" id="PS50102"/>
    </source>
</evidence>
<proteinExistence type="predicted"/>
<dbReference type="InterPro" id="IPR000504">
    <property type="entry name" value="RRM_dom"/>
</dbReference>
<keyword evidence="1 2" id="KW-0694">RNA-binding</keyword>
<dbReference type="GO" id="GO:0005634">
    <property type="term" value="C:nucleus"/>
    <property type="evidence" value="ECO:0007669"/>
    <property type="project" value="TreeGrafter"/>
</dbReference>
<accession>A0A640KFH2</accession>
<name>A0A640KFH2_LEITA</name>
<keyword evidence="5" id="KW-1185">Reference proteome</keyword>
<dbReference type="VEuPathDB" id="TriTrypDB:LtaPh_0901000"/>
<dbReference type="OrthoDB" id="410044at2759"/>
<dbReference type="PANTHER" id="PTHR48024:SF54">
    <property type="entry name" value="PROTEIN, PUTATIVE-RELATED"/>
    <property type="match status" value="1"/>
</dbReference>
<comment type="caution">
    <text evidence="4">The sequence shown here is derived from an EMBL/GenBank/DDBJ whole genome shotgun (WGS) entry which is preliminary data.</text>
</comment>
<dbReference type="InterPro" id="IPR050886">
    <property type="entry name" value="RNA-binding_reg"/>
</dbReference>
<evidence type="ECO:0000256" key="2">
    <source>
        <dbReference type="PROSITE-ProRule" id="PRU00176"/>
    </source>
</evidence>
<dbReference type="InterPro" id="IPR012677">
    <property type="entry name" value="Nucleotide-bd_a/b_plait_sf"/>
</dbReference>
<gene>
    <name evidence="4" type="ORF">LtaPh_0901000</name>
</gene>
<dbReference type="SUPFAM" id="SSF54928">
    <property type="entry name" value="RNA-binding domain, RBD"/>
    <property type="match status" value="1"/>
</dbReference>
<dbReference type="PANTHER" id="PTHR48024">
    <property type="entry name" value="GEO13361P1-RELATED"/>
    <property type="match status" value="1"/>
</dbReference>
<dbReference type="EMBL" id="BLBS01000010">
    <property type="protein sequence ID" value="GET86249.1"/>
    <property type="molecule type" value="Genomic_DNA"/>
</dbReference>
<feature type="domain" description="RRM" evidence="3">
    <location>
        <begin position="20"/>
        <end position="98"/>
    </location>
</feature>